<dbReference type="CDD" id="cd05254">
    <property type="entry name" value="dTDP_HR_like_SDR_e"/>
    <property type="match status" value="1"/>
</dbReference>
<dbReference type="EC" id="1.1.1.133" evidence="3 6"/>
<evidence type="ECO:0000256" key="5">
    <source>
        <dbReference type="ARBA" id="ARBA00048200"/>
    </source>
</evidence>
<evidence type="ECO:0000256" key="4">
    <source>
        <dbReference type="ARBA" id="ARBA00017099"/>
    </source>
</evidence>
<accession>A0ABT8Y7G3</accession>
<reference evidence="8" key="1">
    <citation type="submission" date="2023-07" db="EMBL/GenBank/DDBJ databases">
        <authorList>
            <person name="Kim M."/>
        </authorList>
    </citation>
    <scope>NUCLEOTIDE SEQUENCE</scope>
    <source>
        <strain evidence="8">BIUV-7</strain>
    </source>
</reference>
<dbReference type="InterPro" id="IPR029903">
    <property type="entry name" value="RmlD-like-bd"/>
</dbReference>
<evidence type="ECO:0000313" key="9">
    <source>
        <dbReference type="Proteomes" id="UP001169764"/>
    </source>
</evidence>
<comment type="cofactor">
    <cofactor evidence="6">
        <name>Mg(2+)</name>
        <dbReference type="ChEBI" id="CHEBI:18420"/>
    </cofactor>
    <text evidence="6">Binds 1 Mg(2+) ion per monomer.</text>
</comment>
<dbReference type="Gene3D" id="3.40.50.720">
    <property type="entry name" value="NAD(P)-binding Rossmann-like Domain"/>
    <property type="match status" value="1"/>
</dbReference>
<comment type="function">
    <text evidence="6">Catalyzes the reduction of dTDP-6-deoxy-L-lyxo-4-hexulose to yield dTDP-L-rhamnose.</text>
</comment>
<dbReference type="InterPro" id="IPR005913">
    <property type="entry name" value="dTDP_dehydrorham_reduct"/>
</dbReference>
<dbReference type="Gene3D" id="3.90.25.10">
    <property type="entry name" value="UDP-galactose 4-epimerase, domain 1"/>
    <property type="match status" value="1"/>
</dbReference>
<proteinExistence type="inferred from homology"/>
<comment type="caution">
    <text evidence="8">The sequence shown here is derived from an EMBL/GenBank/DDBJ whole genome shotgun (WGS) entry which is preliminary data.</text>
</comment>
<dbReference type="SUPFAM" id="SSF51735">
    <property type="entry name" value="NAD(P)-binding Rossmann-fold domains"/>
    <property type="match status" value="1"/>
</dbReference>
<name>A0ABT8Y7G3_9SPHN</name>
<dbReference type="RefSeq" id="WP_303540254.1">
    <property type="nucleotide sequence ID" value="NZ_JAUOTP010000002.1"/>
</dbReference>
<keyword evidence="6" id="KW-0521">NADP</keyword>
<protein>
    <recommendedName>
        <fullName evidence="4 6">dTDP-4-dehydrorhamnose reductase</fullName>
        <ecNumber evidence="3 6">1.1.1.133</ecNumber>
    </recommendedName>
</protein>
<evidence type="ECO:0000259" key="7">
    <source>
        <dbReference type="Pfam" id="PF04321"/>
    </source>
</evidence>
<evidence type="ECO:0000256" key="2">
    <source>
        <dbReference type="ARBA" id="ARBA00010944"/>
    </source>
</evidence>
<gene>
    <name evidence="8" type="primary">rfbD</name>
    <name evidence="8" type="ORF">Q4F19_04525</name>
</gene>
<comment type="similarity">
    <text evidence="2 6">Belongs to the dTDP-4-dehydrorhamnose reductase family.</text>
</comment>
<dbReference type="PANTHER" id="PTHR10491">
    <property type="entry name" value="DTDP-4-DEHYDRORHAMNOSE REDUCTASE"/>
    <property type="match status" value="1"/>
</dbReference>
<evidence type="ECO:0000256" key="1">
    <source>
        <dbReference type="ARBA" id="ARBA00004781"/>
    </source>
</evidence>
<dbReference type="GO" id="GO:0008831">
    <property type="term" value="F:dTDP-4-dehydrorhamnose reductase activity"/>
    <property type="evidence" value="ECO:0007669"/>
    <property type="project" value="UniProtKB-EC"/>
</dbReference>
<sequence length="297" mass="30998">MTEAILVTGGSGQVGTALRAIAGDRFELVMPPRAELDLSDPASIEACLTSRDWAAVVSSGAYTAVDKAESDVVAAWRANAIGPAALGAGTRARSIPIVHLSTDYVFDGSKPGFYAEGDPVAPLGVYGASKEGGEQAIRSANPAHVILRTAWVVSPFGANFIKTMLRVGAQRPELSVVADQVGCPTSALDIAKTVAAILDRQLTDPAAPKGTYHFVNAGEASWHGLAEAVFARAAVRGGPSPAVKAITTAEYPTPARRPVNSRLATDKLVRDYGITPRPWREAINEIVDTLVSGEVTA</sequence>
<dbReference type="PANTHER" id="PTHR10491:SF4">
    <property type="entry name" value="METHIONINE ADENOSYLTRANSFERASE 2 SUBUNIT BETA"/>
    <property type="match status" value="1"/>
</dbReference>
<keyword evidence="6 8" id="KW-0560">Oxidoreductase</keyword>
<evidence type="ECO:0000256" key="3">
    <source>
        <dbReference type="ARBA" id="ARBA00012929"/>
    </source>
</evidence>
<evidence type="ECO:0000313" key="8">
    <source>
        <dbReference type="EMBL" id="MDO6413640.1"/>
    </source>
</evidence>
<dbReference type="EMBL" id="JAUOTP010000002">
    <property type="protein sequence ID" value="MDO6413640.1"/>
    <property type="molecule type" value="Genomic_DNA"/>
</dbReference>
<feature type="domain" description="RmlD-like substrate binding" evidence="7">
    <location>
        <begin position="5"/>
        <end position="290"/>
    </location>
</feature>
<comment type="catalytic activity">
    <reaction evidence="5 6">
        <text>dTDP-beta-L-rhamnose + NADP(+) = dTDP-4-dehydro-beta-L-rhamnose + NADPH + H(+)</text>
        <dbReference type="Rhea" id="RHEA:21796"/>
        <dbReference type="ChEBI" id="CHEBI:15378"/>
        <dbReference type="ChEBI" id="CHEBI:57510"/>
        <dbReference type="ChEBI" id="CHEBI:57783"/>
        <dbReference type="ChEBI" id="CHEBI:58349"/>
        <dbReference type="ChEBI" id="CHEBI:62830"/>
        <dbReference type="EC" id="1.1.1.133"/>
    </reaction>
</comment>
<comment type="pathway">
    <text evidence="1 6">Carbohydrate biosynthesis; dTDP-L-rhamnose biosynthesis.</text>
</comment>
<keyword evidence="9" id="KW-1185">Reference proteome</keyword>
<dbReference type="NCBIfam" id="TIGR01214">
    <property type="entry name" value="rmlD"/>
    <property type="match status" value="1"/>
</dbReference>
<evidence type="ECO:0000256" key="6">
    <source>
        <dbReference type="RuleBase" id="RU364082"/>
    </source>
</evidence>
<organism evidence="8 9">
    <name type="scientific">Sphingomonas natans</name>
    <dbReference type="NCBI Taxonomy" id="3063330"/>
    <lineage>
        <taxon>Bacteria</taxon>
        <taxon>Pseudomonadati</taxon>
        <taxon>Pseudomonadota</taxon>
        <taxon>Alphaproteobacteria</taxon>
        <taxon>Sphingomonadales</taxon>
        <taxon>Sphingomonadaceae</taxon>
        <taxon>Sphingomonas</taxon>
    </lineage>
</organism>
<dbReference type="Proteomes" id="UP001169764">
    <property type="component" value="Unassembled WGS sequence"/>
</dbReference>
<dbReference type="Pfam" id="PF04321">
    <property type="entry name" value="RmlD_sub_bind"/>
    <property type="match status" value="1"/>
</dbReference>
<dbReference type="InterPro" id="IPR036291">
    <property type="entry name" value="NAD(P)-bd_dom_sf"/>
</dbReference>